<dbReference type="Pfam" id="PF05116">
    <property type="entry name" value="S6PP"/>
    <property type="match status" value="1"/>
</dbReference>
<dbReference type="GO" id="GO:0005986">
    <property type="term" value="P:sucrose biosynthetic process"/>
    <property type="evidence" value="ECO:0007669"/>
    <property type="project" value="InterPro"/>
</dbReference>
<dbReference type="NCBIfam" id="TIGR01484">
    <property type="entry name" value="HAD-SF-IIB"/>
    <property type="match status" value="1"/>
</dbReference>
<comment type="pathway">
    <text evidence="2">Glycan biosynthesis; sucrose biosynthesis; sucrose from D-fructose 6-phosphate and UDP-alpha-D-glucose: step 2/2.</text>
</comment>
<evidence type="ECO:0000256" key="6">
    <source>
        <dbReference type="ARBA" id="ARBA00048036"/>
    </source>
</evidence>
<dbReference type="NCBIfam" id="TIGR01485">
    <property type="entry name" value="SPP_plant-cyano"/>
    <property type="match status" value="1"/>
</dbReference>
<dbReference type="AlphaFoldDB" id="A0A9E3H9M2"/>
<organism evidence="8 9">
    <name type="scientific">Pelatocladus maniniholoensis HA4357-MV3</name>
    <dbReference type="NCBI Taxonomy" id="1117104"/>
    <lineage>
        <taxon>Bacteria</taxon>
        <taxon>Bacillati</taxon>
        <taxon>Cyanobacteriota</taxon>
        <taxon>Cyanophyceae</taxon>
        <taxon>Nostocales</taxon>
        <taxon>Nostocaceae</taxon>
        <taxon>Pelatocladus</taxon>
    </lineage>
</organism>
<evidence type="ECO:0000256" key="5">
    <source>
        <dbReference type="ARBA" id="ARBA00022801"/>
    </source>
</evidence>
<evidence type="ECO:0000259" key="7">
    <source>
        <dbReference type="Pfam" id="PF05116"/>
    </source>
</evidence>
<dbReference type="Proteomes" id="UP000813215">
    <property type="component" value="Unassembled WGS sequence"/>
</dbReference>
<comment type="catalytic activity">
    <reaction evidence="6">
        <text>sucrose 6(F)-phosphate + H2O = sucrose + phosphate</text>
        <dbReference type="Rhea" id="RHEA:19289"/>
        <dbReference type="ChEBI" id="CHEBI:15377"/>
        <dbReference type="ChEBI" id="CHEBI:17992"/>
        <dbReference type="ChEBI" id="CHEBI:43474"/>
        <dbReference type="ChEBI" id="CHEBI:57723"/>
        <dbReference type="EC" id="3.1.3.24"/>
    </reaction>
</comment>
<reference evidence="8" key="1">
    <citation type="submission" date="2021-05" db="EMBL/GenBank/DDBJ databases">
        <authorList>
            <person name="Pietrasiak N."/>
            <person name="Ward R."/>
            <person name="Stajich J.E."/>
            <person name="Kurbessoian T."/>
        </authorList>
    </citation>
    <scope>NUCLEOTIDE SEQUENCE</scope>
    <source>
        <strain evidence="8">HA4357-MV3</strain>
    </source>
</reference>
<evidence type="ECO:0000256" key="1">
    <source>
        <dbReference type="ARBA" id="ARBA00001946"/>
    </source>
</evidence>
<dbReference type="EC" id="3.1.3.24" evidence="4"/>
<evidence type="ECO:0000313" key="9">
    <source>
        <dbReference type="Proteomes" id="UP000813215"/>
    </source>
</evidence>
<dbReference type="NCBIfam" id="TIGR01482">
    <property type="entry name" value="SPP-subfamily"/>
    <property type="match status" value="1"/>
</dbReference>
<dbReference type="InterPro" id="IPR036412">
    <property type="entry name" value="HAD-like_sf"/>
</dbReference>
<gene>
    <name evidence="8" type="ORF">KME28_17000</name>
</gene>
<dbReference type="GO" id="GO:0000287">
    <property type="term" value="F:magnesium ion binding"/>
    <property type="evidence" value="ECO:0007669"/>
    <property type="project" value="InterPro"/>
</dbReference>
<dbReference type="Gene3D" id="3.40.50.1000">
    <property type="entry name" value="HAD superfamily/HAD-like"/>
    <property type="match status" value="1"/>
</dbReference>
<evidence type="ECO:0000256" key="2">
    <source>
        <dbReference type="ARBA" id="ARBA00005070"/>
    </source>
</evidence>
<accession>A0A9E3H9M2</accession>
<evidence type="ECO:0000256" key="3">
    <source>
        <dbReference type="ARBA" id="ARBA00007211"/>
    </source>
</evidence>
<comment type="similarity">
    <text evidence="3">Belongs to the sucrose phosphatase family.</text>
</comment>
<evidence type="ECO:0000256" key="4">
    <source>
        <dbReference type="ARBA" id="ARBA00013112"/>
    </source>
</evidence>
<sequence>MKMLIAIDIDHTLVENEQANAALNQRLEAIRNHIYLVYVTSNSYASSHEQIAQAKLLKPDYLITSLGSEIYQQGIILDKGWANYISKDWNRDTVWAIASQFSALKPKPEREQAPWKFSFDLDMNASLDIINDLRDLLEFAGLKTQVVFSNGRDVDILPHNGSKGKAADYLQQMLQIQPDATIICGGSGSDISLFQLPSPGIIVGNAQTELLWWYYNTRHSRHYLTHYPYAVGILEGFIYFDMLPFSPIDTNRY</sequence>
<feature type="domain" description="Sucrose phosphatase-like" evidence="7">
    <location>
        <begin position="2"/>
        <end position="241"/>
    </location>
</feature>
<dbReference type="InterPro" id="IPR051518">
    <property type="entry name" value="Sucrose_Phosphatase"/>
</dbReference>
<dbReference type="InterPro" id="IPR023214">
    <property type="entry name" value="HAD_sf"/>
</dbReference>
<dbReference type="InterPro" id="IPR006379">
    <property type="entry name" value="HAD-SF_hydro_IIB"/>
</dbReference>
<dbReference type="GO" id="GO:0050307">
    <property type="term" value="F:sucrose-phosphate phosphatase activity"/>
    <property type="evidence" value="ECO:0007669"/>
    <property type="project" value="UniProtKB-EC"/>
</dbReference>
<dbReference type="PANTHER" id="PTHR46521">
    <property type="entry name" value="SUCROSE-PHOSPHATASE 2-RELATED"/>
    <property type="match status" value="1"/>
</dbReference>
<comment type="cofactor">
    <cofactor evidence="1">
        <name>Mg(2+)</name>
        <dbReference type="ChEBI" id="CHEBI:18420"/>
    </cofactor>
</comment>
<dbReference type="InterPro" id="IPR012847">
    <property type="entry name" value="Sucrose_phosphatase_pln/cyn"/>
</dbReference>
<reference evidence="8" key="2">
    <citation type="journal article" date="2022" name="Microbiol. Resour. Announc.">
        <title>Metagenome Sequencing to Explore Phylogenomics of Terrestrial Cyanobacteria.</title>
        <authorList>
            <person name="Ward R.D."/>
            <person name="Stajich J.E."/>
            <person name="Johansen J.R."/>
            <person name="Huntemann M."/>
            <person name="Clum A."/>
            <person name="Foster B."/>
            <person name="Foster B."/>
            <person name="Roux S."/>
            <person name="Palaniappan K."/>
            <person name="Varghese N."/>
            <person name="Mukherjee S."/>
            <person name="Reddy T.B.K."/>
            <person name="Daum C."/>
            <person name="Copeland A."/>
            <person name="Chen I.A."/>
            <person name="Ivanova N.N."/>
            <person name="Kyrpides N.C."/>
            <person name="Shapiro N."/>
            <person name="Eloe-Fadrosh E.A."/>
            <person name="Pietrasiak N."/>
        </authorList>
    </citation>
    <scope>NUCLEOTIDE SEQUENCE</scope>
    <source>
        <strain evidence="8">HA4357-MV3</strain>
    </source>
</reference>
<comment type="caution">
    <text evidence="8">The sequence shown here is derived from an EMBL/GenBank/DDBJ whole genome shotgun (WGS) entry which is preliminary data.</text>
</comment>
<dbReference type="SUPFAM" id="SSF56784">
    <property type="entry name" value="HAD-like"/>
    <property type="match status" value="1"/>
</dbReference>
<name>A0A9E3H9M2_9NOST</name>
<dbReference type="InterPro" id="IPR006380">
    <property type="entry name" value="SPP-like_dom"/>
</dbReference>
<dbReference type="EMBL" id="JAHHHW010000103">
    <property type="protein sequence ID" value="MBW4433368.1"/>
    <property type="molecule type" value="Genomic_DNA"/>
</dbReference>
<keyword evidence="5 8" id="KW-0378">Hydrolase</keyword>
<dbReference type="Gene3D" id="3.90.1070.10">
    <property type="match status" value="1"/>
</dbReference>
<evidence type="ECO:0000313" key="8">
    <source>
        <dbReference type="EMBL" id="MBW4433368.1"/>
    </source>
</evidence>
<proteinExistence type="inferred from homology"/>
<dbReference type="PANTHER" id="PTHR46521:SF4">
    <property type="entry name" value="SUCROSE-PHOSPHATASE 2-RELATED"/>
    <property type="match status" value="1"/>
</dbReference>
<protein>
    <recommendedName>
        <fullName evidence="4">sucrose-phosphate phosphatase</fullName>
        <ecNumber evidence="4">3.1.3.24</ecNumber>
    </recommendedName>
</protein>